<dbReference type="PROSITE" id="PS01199">
    <property type="entry name" value="RIBOSOMAL_L1"/>
    <property type="match status" value="1"/>
</dbReference>
<evidence type="ECO:0000256" key="6">
    <source>
        <dbReference type="RuleBase" id="RU000659"/>
    </source>
</evidence>
<evidence type="ECO:0000256" key="2">
    <source>
        <dbReference type="ARBA" id="ARBA00022491"/>
    </source>
</evidence>
<dbReference type="InterPro" id="IPR016095">
    <property type="entry name" value="Ribosomal_uL1_3-a/b-sand"/>
</dbReference>
<dbReference type="GO" id="GO:0006417">
    <property type="term" value="P:regulation of translation"/>
    <property type="evidence" value="ECO:0007669"/>
    <property type="project" value="UniProtKB-KW"/>
</dbReference>
<evidence type="ECO:0000256" key="4">
    <source>
        <dbReference type="ARBA" id="ARBA00022980"/>
    </source>
</evidence>
<dbReference type="CDD" id="cd00403">
    <property type="entry name" value="Ribosomal_L1"/>
    <property type="match status" value="1"/>
</dbReference>
<evidence type="ECO:0000313" key="8">
    <source>
        <dbReference type="EMBL" id="KKS95756.1"/>
    </source>
</evidence>
<dbReference type="Proteomes" id="UP000034894">
    <property type="component" value="Unassembled WGS sequence"/>
</dbReference>
<dbReference type="EMBL" id="LCFP01000014">
    <property type="protein sequence ID" value="KKS95756.1"/>
    <property type="molecule type" value="Genomic_DNA"/>
</dbReference>
<evidence type="ECO:0000256" key="7">
    <source>
        <dbReference type="SAM" id="MobiDB-lite"/>
    </source>
</evidence>
<organism evidence="8 9">
    <name type="scientific">Candidatus Gottesmanbacteria bacterium GW2011_GWA2_43_14</name>
    <dbReference type="NCBI Taxonomy" id="1618443"/>
    <lineage>
        <taxon>Bacteria</taxon>
        <taxon>Candidatus Gottesmaniibacteriota</taxon>
    </lineage>
</organism>
<dbReference type="GO" id="GO:1990904">
    <property type="term" value="C:ribonucleoprotein complex"/>
    <property type="evidence" value="ECO:0007669"/>
    <property type="project" value="UniProtKB-KW"/>
</dbReference>
<dbReference type="PANTHER" id="PTHR36427">
    <property type="entry name" value="54S RIBOSOMAL PROTEIN L1, MITOCHONDRIAL"/>
    <property type="match status" value="1"/>
</dbReference>
<dbReference type="Gene3D" id="3.30.190.20">
    <property type="match status" value="1"/>
</dbReference>
<dbReference type="PANTHER" id="PTHR36427:SF3">
    <property type="entry name" value="LARGE RIBOSOMAL SUBUNIT PROTEIN UL1M"/>
    <property type="match status" value="1"/>
</dbReference>
<dbReference type="SUPFAM" id="SSF56808">
    <property type="entry name" value="Ribosomal protein L1"/>
    <property type="match status" value="1"/>
</dbReference>
<proteinExistence type="inferred from homology"/>
<keyword evidence="2" id="KW-0678">Repressor</keyword>
<feature type="region of interest" description="Disordered" evidence="7">
    <location>
        <begin position="1"/>
        <end position="57"/>
    </location>
</feature>
<keyword evidence="5 6" id="KW-0687">Ribonucleoprotein</keyword>
<feature type="compositionally biased region" description="Basic and acidic residues" evidence="7">
    <location>
        <begin position="15"/>
        <end position="42"/>
    </location>
</feature>
<dbReference type="STRING" id="1618443.UV73_C0014G0033"/>
<sequence>MGKIRVSTLGSEEEKESRDKRKVQREEKKKRVSSGKKEDKVHVAGLKGGQRVKSVGTSEDEIDKMIALAREVEKDQTEGIRVSDGETEEGKGKKKKKAKVRSKNYQSVVMKLEHQKVYPIADAITVLRQVSYGKFNGSVEIHINTLEKGLRGSARLPHGTGKEIRVAIATAENVEKLVEEISQGKINFDALIAHPTAVPKLAKVAKFLGPRGLMPNPKAGTISSEPEKQAEKLKKGEIAWKTETEFPIIHQVIGKLAFKDNELEENYRAFIKAVDPQKIVNITLKSTMSPGIKVQTE</sequence>
<name>A0A0G1FL27_9BACT</name>
<evidence type="ECO:0000256" key="3">
    <source>
        <dbReference type="ARBA" id="ARBA00022845"/>
    </source>
</evidence>
<dbReference type="PATRIC" id="fig|1618443.3.peg.1545"/>
<dbReference type="InterPro" id="IPR023674">
    <property type="entry name" value="Ribosomal_uL1-like"/>
</dbReference>
<feature type="region of interest" description="Disordered" evidence="7">
    <location>
        <begin position="74"/>
        <end position="99"/>
    </location>
</feature>
<comment type="similarity">
    <text evidence="1 6">Belongs to the universal ribosomal protein uL1 family.</text>
</comment>
<dbReference type="Gene3D" id="3.40.50.790">
    <property type="match status" value="1"/>
</dbReference>
<dbReference type="InterPro" id="IPR028364">
    <property type="entry name" value="Ribosomal_uL1/biogenesis"/>
</dbReference>
<feature type="compositionally biased region" description="Basic and acidic residues" evidence="7">
    <location>
        <begin position="74"/>
        <end position="91"/>
    </location>
</feature>
<evidence type="ECO:0000313" key="9">
    <source>
        <dbReference type="Proteomes" id="UP000034894"/>
    </source>
</evidence>
<comment type="caution">
    <text evidence="8">The sequence shown here is derived from an EMBL/GenBank/DDBJ whole genome shotgun (WGS) entry which is preliminary data.</text>
</comment>
<gene>
    <name evidence="8" type="primary">rplA</name>
    <name evidence="8" type="ORF">UV73_C0014G0033</name>
</gene>
<dbReference type="GO" id="GO:0005840">
    <property type="term" value="C:ribosome"/>
    <property type="evidence" value="ECO:0007669"/>
    <property type="project" value="UniProtKB-KW"/>
</dbReference>
<accession>A0A0G1FL27</accession>
<evidence type="ECO:0000256" key="5">
    <source>
        <dbReference type="ARBA" id="ARBA00023274"/>
    </source>
</evidence>
<keyword evidence="4 6" id="KW-0689">Ribosomal protein</keyword>
<protein>
    <recommendedName>
        <fullName evidence="6">Ribosomal protein</fullName>
    </recommendedName>
</protein>
<reference evidence="8 9" key="1">
    <citation type="journal article" date="2015" name="Nature">
        <title>rRNA introns, odd ribosomes, and small enigmatic genomes across a large radiation of phyla.</title>
        <authorList>
            <person name="Brown C.T."/>
            <person name="Hug L.A."/>
            <person name="Thomas B.C."/>
            <person name="Sharon I."/>
            <person name="Castelle C.J."/>
            <person name="Singh A."/>
            <person name="Wilkins M.J."/>
            <person name="Williams K.H."/>
            <person name="Banfield J.F."/>
        </authorList>
    </citation>
    <scope>NUCLEOTIDE SEQUENCE [LARGE SCALE GENOMIC DNA]</scope>
</reference>
<dbReference type="InterPro" id="IPR023673">
    <property type="entry name" value="Ribosomal_uL1_CS"/>
</dbReference>
<dbReference type="AlphaFoldDB" id="A0A0G1FL27"/>
<keyword evidence="3" id="KW-0810">Translation regulation</keyword>
<dbReference type="Pfam" id="PF00687">
    <property type="entry name" value="Ribosomal_L1"/>
    <property type="match status" value="1"/>
</dbReference>
<evidence type="ECO:0000256" key="1">
    <source>
        <dbReference type="ARBA" id="ARBA00010531"/>
    </source>
</evidence>